<dbReference type="Proteomes" id="UP000002729">
    <property type="component" value="Unassembled WGS sequence"/>
</dbReference>
<evidence type="ECO:0000313" key="3">
    <source>
        <dbReference type="Proteomes" id="UP000002729"/>
    </source>
</evidence>
<proteinExistence type="predicted"/>
<dbReference type="SUPFAM" id="SSF81837">
    <property type="entry name" value="BEACH domain"/>
    <property type="match status" value="1"/>
</dbReference>
<feature type="non-terminal residue" evidence="2">
    <location>
        <position position="340"/>
    </location>
</feature>
<keyword evidence="3" id="KW-1185">Reference proteome</keyword>
<gene>
    <name evidence="2" type="ORF">AURANDRAFT_22311</name>
</gene>
<feature type="domain" description="BEACH" evidence="1">
    <location>
        <begin position="55"/>
        <end position="340"/>
    </location>
</feature>
<reference evidence="2 3" key="1">
    <citation type="journal article" date="2011" name="Proc. Natl. Acad. Sci. U.S.A.">
        <title>Niche of harmful alga Aureococcus anophagefferens revealed through ecogenomics.</title>
        <authorList>
            <person name="Gobler C.J."/>
            <person name="Berry D.L."/>
            <person name="Dyhrman S.T."/>
            <person name="Wilhelm S.W."/>
            <person name="Salamov A."/>
            <person name="Lobanov A.V."/>
            <person name="Zhang Y."/>
            <person name="Collier J.L."/>
            <person name="Wurch L.L."/>
            <person name="Kustka A.B."/>
            <person name="Dill B.D."/>
            <person name="Shah M."/>
            <person name="VerBerkmoes N.C."/>
            <person name="Kuo A."/>
            <person name="Terry A."/>
            <person name="Pangilinan J."/>
            <person name="Lindquist E.A."/>
            <person name="Lucas S."/>
            <person name="Paulsen I.T."/>
            <person name="Hattenrath-Lehmann T.K."/>
            <person name="Talmage S.C."/>
            <person name="Walker E.A."/>
            <person name="Koch F."/>
            <person name="Burson A.M."/>
            <person name="Marcoval M.A."/>
            <person name="Tang Y.Z."/>
            <person name="Lecleir G.R."/>
            <person name="Coyne K.J."/>
            <person name="Berg G.M."/>
            <person name="Bertrand E.M."/>
            <person name="Saito M.A."/>
            <person name="Gladyshev V.N."/>
            <person name="Grigoriev I.V."/>
        </authorList>
    </citation>
    <scope>NUCLEOTIDE SEQUENCE [LARGE SCALE GENOMIC DNA]</scope>
    <source>
        <strain evidence="3">CCMP 1984</strain>
    </source>
</reference>
<dbReference type="PANTHER" id="PTHR13743:SF123">
    <property type="entry name" value="PROTEIN FAN"/>
    <property type="match status" value="1"/>
</dbReference>
<organism evidence="3">
    <name type="scientific">Aureococcus anophagefferens</name>
    <name type="common">Harmful bloom alga</name>
    <dbReference type="NCBI Taxonomy" id="44056"/>
    <lineage>
        <taxon>Eukaryota</taxon>
        <taxon>Sar</taxon>
        <taxon>Stramenopiles</taxon>
        <taxon>Ochrophyta</taxon>
        <taxon>Pelagophyceae</taxon>
        <taxon>Pelagomonadales</taxon>
        <taxon>Pelagomonadaceae</taxon>
        <taxon>Aureococcus</taxon>
    </lineage>
</organism>
<sequence>MASKALEIELRRPASASRGGARGHRRDGVLRVAFASTAERDACWKALKSRPELAAACVDDRLLSDATRAWQTKELDNFSYLALLNQVADRSLHDLSQYPVFPWVVADYESERLDLDDPKTFRDLTKPVGALCPRRLANFRERYAHMPGPEDAPFLYGTHYSTPGYVLFFLVRCVPEYMLCLQNGKFDAADRMFDSVRDAWTSVRSASTDLKELIPEFYDGDGEFLVNGRNVPLGVTQAGERLGDVKLPPWARNPADFVKRCRAALESDYVSARLHHWIDLVFGCKQRSIDDDNVFHPLTYEGTVDLDKVGEERERTALELQIDEFGQTPRKLFFAPHVRR</sequence>
<dbReference type="Gene3D" id="1.10.1540.10">
    <property type="entry name" value="BEACH domain"/>
    <property type="match status" value="1"/>
</dbReference>
<dbReference type="OrthoDB" id="26681at2759"/>
<dbReference type="eggNOG" id="KOG1786">
    <property type="taxonomic scope" value="Eukaryota"/>
</dbReference>
<dbReference type="SMART" id="SM01026">
    <property type="entry name" value="Beach"/>
    <property type="match status" value="1"/>
</dbReference>
<dbReference type="OMA" id="RTWHSAY"/>
<dbReference type="Pfam" id="PF02138">
    <property type="entry name" value="Beach"/>
    <property type="match status" value="1"/>
</dbReference>
<protein>
    <recommendedName>
        <fullName evidence="1">BEACH domain-containing protein</fullName>
    </recommendedName>
</protein>
<dbReference type="InterPro" id="IPR050865">
    <property type="entry name" value="BEACH_Domain"/>
</dbReference>
<dbReference type="PANTHER" id="PTHR13743">
    <property type="entry name" value="BEIGE/BEACH-RELATED"/>
    <property type="match status" value="1"/>
</dbReference>
<dbReference type="KEGG" id="aaf:AURANDRAFT_22311"/>
<dbReference type="RefSeq" id="XP_009034688.1">
    <property type="nucleotide sequence ID" value="XM_009036440.1"/>
</dbReference>
<dbReference type="CDD" id="cd06071">
    <property type="entry name" value="Beach"/>
    <property type="match status" value="1"/>
</dbReference>
<dbReference type="InterPro" id="IPR036372">
    <property type="entry name" value="BEACH_dom_sf"/>
</dbReference>
<evidence type="ECO:0000313" key="2">
    <source>
        <dbReference type="EMBL" id="EGB11141.1"/>
    </source>
</evidence>
<evidence type="ECO:0000259" key="1">
    <source>
        <dbReference type="PROSITE" id="PS50197"/>
    </source>
</evidence>
<dbReference type="InterPro" id="IPR000409">
    <property type="entry name" value="BEACH_dom"/>
</dbReference>
<dbReference type="GeneID" id="20219589"/>
<dbReference type="InParanoid" id="F0Y231"/>
<dbReference type="PROSITE" id="PS50197">
    <property type="entry name" value="BEACH"/>
    <property type="match status" value="1"/>
</dbReference>
<dbReference type="AlphaFoldDB" id="F0Y231"/>
<name>F0Y231_AURAN</name>
<accession>F0Y231</accession>
<dbReference type="EMBL" id="GL833123">
    <property type="protein sequence ID" value="EGB11141.1"/>
    <property type="molecule type" value="Genomic_DNA"/>
</dbReference>